<dbReference type="Gene3D" id="3.30.70.1290">
    <property type="entry name" value="Transposase IS200-like"/>
    <property type="match status" value="1"/>
</dbReference>
<feature type="domain" description="Transposase IS200-like" evidence="1">
    <location>
        <begin position="11"/>
        <end position="129"/>
    </location>
</feature>
<dbReference type="InterPro" id="IPR002686">
    <property type="entry name" value="Transposase_17"/>
</dbReference>
<dbReference type="SMART" id="SM01321">
    <property type="entry name" value="Y1_Tnp"/>
    <property type="match status" value="1"/>
</dbReference>
<dbReference type="Proteomes" id="UP000198744">
    <property type="component" value="Unassembled WGS sequence"/>
</dbReference>
<dbReference type="RefSeq" id="WP_093885002.1">
    <property type="nucleotide sequence ID" value="NZ_FOBS01000071.1"/>
</dbReference>
<evidence type="ECO:0000313" key="2">
    <source>
        <dbReference type="EMBL" id="SEM85131.1"/>
    </source>
</evidence>
<accession>A0A1H8BQH6</accession>
<dbReference type="Pfam" id="PF01797">
    <property type="entry name" value="Y1_Tnp"/>
    <property type="match status" value="1"/>
</dbReference>
<name>A0A1H8BQH6_9BACT</name>
<organism evidence="2 3">
    <name type="scientific">Syntrophus gentianae</name>
    <dbReference type="NCBI Taxonomy" id="43775"/>
    <lineage>
        <taxon>Bacteria</taxon>
        <taxon>Pseudomonadati</taxon>
        <taxon>Thermodesulfobacteriota</taxon>
        <taxon>Syntrophia</taxon>
        <taxon>Syntrophales</taxon>
        <taxon>Syntrophaceae</taxon>
        <taxon>Syntrophus</taxon>
    </lineage>
</organism>
<gene>
    <name evidence="2" type="ORF">SAMN04489760_1712</name>
</gene>
<dbReference type="AlphaFoldDB" id="A0A1H8BQH6"/>
<dbReference type="GO" id="GO:0004803">
    <property type="term" value="F:transposase activity"/>
    <property type="evidence" value="ECO:0007669"/>
    <property type="project" value="InterPro"/>
</dbReference>
<dbReference type="InterPro" id="IPR036515">
    <property type="entry name" value="Transposase_17_sf"/>
</dbReference>
<dbReference type="GO" id="GO:0006313">
    <property type="term" value="P:DNA transposition"/>
    <property type="evidence" value="ECO:0007669"/>
    <property type="project" value="InterPro"/>
</dbReference>
<evidence type="ECO:0000259" key="1">
    <source>
        <dbReference type="SMART" id="SM01321"/>
    </source>
</evidence>
<sequence length="141" mass="16526">MERFHRLAHSVWDCKYHIVWIPKYRRKALYGAKRRIVIDTIKQWARIKGIEIIEGHAMPDHIHLCVSIPPKYSVAHIIGLLKGKSASEVMSFGTKSSRMVRGRTFWARGYCVSTVGLDEEKIREYIRNQEQQESKEEDTEL</sequence>
<dbReference type="OrthoDB" id="9798161at2"/>
<dbReference type="SUPFAM" id="SSF143422">
    <property type="entry name" value="Transposase IS200-like"/>
    <property type="match status" value="1"/>
</dbReference>
<dbReference type="PANTHER" id="PTHR33360:SF2">
    <property type="entry name" value="TRANSPOSASE FOR INSERTION SEQUENCE ELEMENT IS200"/>
    <property type="match status" value="1"/>
</dbReference>
<dbReference type="GO" id="GO:0003677">
    <property type="term" value="F:DNA binding"/>
    <property type="evidence" value="ECO:0007669"/>
    <property type="project" value="InterPro"/>
</dbReference>
<protein>
    <submittedName>
        <fullName evidence="2">Putative transposase</fullName>
    </submittedName>
</protein>
<dbReference type="PANTHER" id="PTHR33360">
    <property type="entry name" value="TRANSPOSASE FOR INSERTION SEQUENCE ELEMENT IS200"/>
    <property type="match status" value="1"/>
</dbReference>
<evidence type="ECO:0000313" key="3">
    <source>
        <dbReference type="Proteomes" id="UP000198744"/>
    </source>
</evidence>
<dbReference type="STRING" id="43775.SAMN04489760_1712"/>
<proteinExistence type="predicted"/>
<dbReference type="EMBL" id="FOBS01000071">
    <property type="protein sequence ID" value="SEM85131.1"/>
    <property type="molecule type" value="Genomic_DNA"/>
</dbReference>
<reference evidence="2 3" key="1">
    <citation type="submission" date="2016-10" db="EMBL/GenBank/DDBJ databases">
        <authorList>
            <person name="de Groot N.N."/>
        </authorList>
    </citation>
    <scope>NUCLEOTIDE SEQUENCE [LARGE SCALE GENOMIC DNA]</scope>
    <source>
        <strain evidence="2 3">DSM 8423</strain>
    </source>
</reference>
<dbReference type="NCBIfam" id="NF033573">
    <property type="entry name" value="transpos_IS200"/>
    <property type="match status" value="1"/>
</dbReference>
<keyword evidence="3" id="KW-1185">Reference proteome</keyword>